<dbReference type="PANTHER" id="PTHR11709">
    <property type="entry name" value="MULTI-COPPER OXIDASE"/>
    <property type="match status" value="1"/>
</dbReference>
<gene>
    <name evidence="6" type="ORF">ATL42_0238</name>
</gene>
<keyword evidence="7" id="KW-1185">Reference proteome</keyword>
<dbReference type="SUPFAM" id="SSF49503">
    <property type="entry name" value="Cupredoxins"/>
    <property type="match status" value="3"/>
</dbReference>
<dbReference type="Pfam" id="PF07731">
    <property type="entry name" value="Cu-oxidase_2"/>
    <property type="match status" value="1"/>
</dbReference>
<evidence type="ECO:0000259" key="5">
    <source>
        <dbReference type="Pfam" id="PF07732"/>
    </source>
</evidence>
<feature type="domain" description="Plastocyanin-like" evidence="5">
    <location>
        <begin position="65"/>
        <end position="178"/>
    </location>
</feature>
<dbReference type="InterPro" id="IPR008972">
    <property type="entry name" value="Cupredoxin"/>
</dbReference>
<evidence type="ECO:0000259" key="4">
    <source>
        <dbReference type="Pfam" id="PF07731"/>
    </source>
</evidence>
<dbReference type="Pfam" id="PF00394">
    <property type="entry name" value="Cu-oxidase"/>
    <property type="match status" value="1"/>
</dbReference>
<evidence type="ECO:0000313" key="7">
    <source>
        <dbReference type="Proteomes" id="UP000225548"/>
    </source>
</evidence>
<dbReference type="InterPro" id="IPR002355">
    <property type="entry name" value="Cu_oxidase_Cu_BS"/>
</dbReference>
<dbReference type="EMBL" id="PDJG01000001">
    <property type="protein sequence ID" value="PFG32407.1"/>
    <property type="molecule type" value="Genomic_DNA"/>
</dbReference>
<dbReference type="Pfam" id="PF07732">
    <property type="entry name" value="Cu-oxidase_3"/>
    <property type="match status" value="1"/>
</dbReference>
<sequence length="476" mass="51241">MEPISRRHAVRLGALGVAGVVIGAAGLSQTRTPTPPRIGGHAFVEPSVLSSRDQTLRVEMETAEREVTLAGRRATVLSFNGTVPGPTLRLQPGDRLQVAMTNNLSTSTNLHVHGLHVSPQGASDNPFVNIAPGETYEYDFQIPIDHPTGTFWYHPHLHGSVADQVFGGLYGAIVIAGEDEPPSTRERLLIVSDITLDSAGRVPEASPGAVMMGREGDLVLVNGQISPQLVARPGERERWRVVNTCTSRYLRLELPGQHLQLLGLDVDAGGRPRDIESVLLAPGNRADLLVTAQGGTSVLRTVAYDRGSTGMGMMDSPSGPSGAVTLATLSVTGTAASRSLDLPERPIPVDLRGDEPSQRRVLTLGAGMGMRFTIDGKEFDHHRTDTAVLAGAVEEWTIRNTSPMDHPFHLHVWPMQVIEQDGSRVTEPTWRDVVNVPAGGQTVVRVAFNDYTGRTVYHCHILDHEDAGMMGVVEVA</sequence>
<dbReference type="PANTHER" id="PTHR11709:SF2">
    <property type="entry name" value="MULTICOPPER OXIDASE LPR1"/>
    <property type="match status" value="1"/>
</dbReference>
<dbReference type="OrthoDB" id="345021at2"/>
<evidence type="ECO:0000256" key="2">
    <source>
        <dbReference type="ARBA" id="ARBA00023002"/>
    </source>
</evidence>
<dbReference type="Proteomes" id="UP000225548">
    <property type="component" value="Unassembled WGS sequence"/>
</dbReference>
<dbReference type="GO" id="GO:0005507">
    <property type="term" value="F:copper ion binding"/>
    <property type="evidence" value="ECO:0007669"/>
    <property type="project" value="InterPro"/>
</dbReference>
<dbReference type="CDD" id="cd13853">
    <property type="entry name" value="CuRO_1_Tth-MCO_like"/>
    <property type="match status" value="1"/>
</dbReference>
<keyword evidence="1" id="KW-0479">Metal-binding</keyword>
<evidence type="ECO:0000313" key="6">
    <source>
        <dbReference type="EMBL" id="PFG32407.1"/>
    </source>
</evidence>
<reference evidence="6 7" key="1">
    <citation type="submission" date="2017-10" db="EMBL/GenBank/DDBJ databases">
        <title>Sequencing the genomes of 1000 actinobacteria strains.</title>
        <authorList>
            <person name="Klenk H.-P."/>
        </authorList>
    </citation>
    <scope>NUCLEOTIDE SEQUENCE [LARGE SCALE GENOMIC DNA]</scope>
    <source>
        <strain evidence="6 7">DSM 18966</strain>
    </source>
</reference>
<accession>A0A2A9E035</accession>
<evidence type="ECO:0000256" key="1">
    <source>
        <dbReference type="ARBA" id="ARBA00022723"/>
    </source>
</evidence>
<dbReference type="InterPro" id="IPR045087">
    <property type="entry name" value="Cu-oxidase_fam"/>
</dbReference>
<keyword evidence="2" id="KW-0560">Oxidoreductase</keyword>
<organism evidence="6 7">
    <name type="scientific">Sanguibacter antarcticus</name>
    <dbReference type="NCBI Taxonomy" id="372484"/>
    <lineage>
        <taxon>Bacteria</taxon>
        <taxon>Bacillati</taxon>
        <taxon>Actinomycetota</taxon>
        <taxon>Actinomycetes</taxon>
        <taxon>Micrococcales</taxon>
        <taxon>Sanguibacteraceae</taxon>
        <taxon>Sanguibacter</taxon>
    </lineage>
</organism>
<feature type="domain" description="Plastocyanin-like" evidence="4">
    <location>
        <begin position="361"/>
        <end position="475"/>
    </location>
</feature>
<dbReference type="PROSITE" id="PS00080">
    <property type="entry name" value="MULTICOPPER_OXIDASE2"/>
    <property type="match status" value="1"/>
</dbReference>
<dbReference type="InterPro" id="IPR001117">
    <property type="entry name" value="Cu-oxidase_2nd"/>
</dbReference>
<evidence type="ECO:0000259" key="3">
    <source>
        <dbReference type="Pfam" id="PF00394"/>
    </source>
</evidence>
<dbReference type="GO" id="GO:0016491">
    <property type="term" value="F:oxidoreductase activity"/>
    <property type="evidence" value="ECO:0007669"/>
    <property type="project" value="UniProtKB-KW"/>
</dbReference>
<dbReference type="Gene3D" id="2.60.40.420">
    <property type="entry name" value="Cupredoxins - blue copper proteins"/>
    <property type="match status" value="3"/>
</dbReference>
<protein>
    <submittedName>
        <fullName evidence="6">FtsP/CotA-like multicopper oxidase with cupredoxin domain</fullName>
    </submittedName>
</protein>
<dbReference type="CDD" id="cd13900">
    <property type="entry name" value="CuRO_3_Tth-MCO_like"/>
    <property type="match status" value="1"/>
</dbReference>
<dbReference type="CDD" id="cd13881">
    <property type="entry name" value="CuRO_2_McoC_like"/>
    <property type="match status" value="1"/>
</dbReference>
<dbReference type="InterPro" id="IPR011707">
    <property type="entry name" value="Cu-oxidase-like_N"/>
</dbReference>
<feature type="domain" description="Plastocyanin-like" evidence="3">
    <location>
        <begin position="213"/>
        <end position="294"/>
    </location>
</feature>
<proteinExistence type="predicted"/>
<dbReference type="InterPro" id="IPR011706">
    <property type="entry name" value="Cu-oxidase_C"/>
</dbReference>
<dbReference type="AlphaFoldDB" id="A0A2A9E035"/>
<dbReference type="RefSeq" id="WP_098453782.1">
    <property type="nucleotide sequence ID" value="NZ_PDJG01000001.1"/>
</dbReference>
<comment type="caution">
    <text evidence="6">The sequence shown here is derived from an EMBL/GenBank/DDBJ whole genome shotgun (WGS) entry which is preliminary data.</text>
</comment>
<name>A0A2A9E035_9MICO</name>